<dbReference type="EMBL" id="JBHTGL010000008">
    <property type="protein sequence ID" value="MFD0628525.1"/>
    <property type="molecule type" value="Genomic_DNA"/>
</dbReference>
<dbReference type="SMART" id="SM00644">
    <property type="entry name" value="Ami_2"/>
    <property type="match status" value="1"/>
</dbReference>
<dbReference type="InterPro" id="IPR002502">
    <property type="entry name" value="Amidase_domain"/>
</dbReference>
<accession>A0ABW2X3X2</accession>
<gene>
    <name evidence="2" type="ORF">ACFQ2K_43810</name>
</gene>
<evidence type="ECO:0000313" key="3">
    <source>
        <dbReference type="Proteomes" id="UP001596915"/>
    </source>
</evidence>
<organism evidence="2 3">
    <name type="scientific">Streptomyces sanglieri</name>
    <dbReference type="NCBI Taxonomy" id="193460"/>
    <lineage>
        <taxon>Bacteria</taxon>
        <taxon>Bacillati</taxon>
        <taxon>Actinomycetota</taxon>
        <taxon>Actinomycetes</taxon>
        <taxon>Kitasatosporales</taxon>
        <taxon>Streptomycetaceae</taxon>
        <taxon>Streptomyces</taxon>
    </lineage>
</organism>
<name>A0ABW2X3X2_9ACTN</name>
<keyword evidence="3" id="KW-1185">Reference proteome</keyword>
<reference evidence="3" key="1">
    <citation type="journal article" date="2019" name="Int. J. Syst. Evol. Microbiol.">
        <title>The Global Catalogue of Microorganisms (GCM) 10K type strain sequencing project: providing services to taxonomists for standard genome sequencing and annotation.</title>
        <authorList>
            <consortium name="The Broad Institute Genomics Platform"/>
            <consortium name="The Broad Institute Genome Sequencing Center for Infectious Disease"/>
            <person name="Wu L."/>
            <person name="Ma J."/>
        </authorList>
    </citation>
    <scope>NUCLEOTIDE SEQUENCE [LARGE SCALE GENOMIC DNA]</scope>
    <source>
        <strain evidence="3">JCM 12607</strain>
    </source>
</reference>
<protein>
    <submittedName>
        <fullName evidence="2">N-acetylmuramoyl-L-alanine amidase</fullName>
    </submittedName>
</protein>
<feature type="domain" description="N-acetylmuramoyl-L-alanine amidase" evidence="1">
    <location>
        <begin position="27"/>
        <end position="186"/>
    </location>
</feature>
<dbReference type="InterPro" id="IPR036505">
    <property type="entry name" value="Amidase/PGRP_sf"/>
</dbReference>
<evidence type="ECO:0000313" key="2">
    <source>
        <dbReference type="EMBL" id="MFD0628525.1"/>
    </source>
</evidence>
<comment type="caution">
    <text evidence="2">The sequence shown here is derived from an EMBL/GenBank/DDBJ whole genome shotgun (WGS) entry which is preliminary data.</text>
</comment>
<dbReference type="CDD" id="cd06583">
    <property type="entry name" value="PGRP"/>
    <property type="match status" value="1"/>
</dbReference>
<dbReference type="SUPFAM" id="SSF55846">
    <property type="entry name" value="N-acetylmuramoyl-L-alanine amidase-like"/>
    <property type="match status" value="1"/>
</dbReference>
<sequence>MADPLKADRLLQVLRAEGVRVVEVGDWRTRNRNHKGSWGPVNGSLVHHTVTRGTDSTVRIVRDGYPDLPGPLCHGMIAKNGQVHLVGWGRTNHAGGGDPRVLDQVIAESYSSSPTSPTRGNANGVDGNAHFYGWECENLGDGKDPWPGAQYDAIVRVQAALCRAHKWSAKSVIGHREWSADKVDPRGIDMPRLRADVAERLKHPASWNPGTGPTEEDDMPEYVNIGLANPYTLKPNAWDSIEFTQEWADTAAGHAAGGSVFVRGAARFTGSISLRFDGLPVGDVVQVRMSEYEGDEYKADHPVHEIVGTPGGAFGVVALTKRIGTGRSMRVRLLNQSEQLIAVSSAVLTALVWKES</sequence>
<evidence type="ECO:0000259" key="1">
    <source>
        <dbReference type="SMART" id="SM00644"/>
    </source>
</evidence>
<dbReference type="Gene3D" id="3.40.80.10">
    <property type="entry name" value="Peptidoglycan recognition protein-like"/>
    <property type="match status" value="1"/>
</dbReference>
<proteinExistence type="predicted"/>
<dbReference type="Pfam" id="PF01510">
    <property type="entry name" value="Amidase_2"/>
    <property type="match status" value="1"/>
</dbReference>
<dbReference type="Proteomes" id="UP001596915">
    <property type="component" value="Unassembled WGS sequence"/>
</dbReference>